<organism evidence="1 2">
    <name type="scientific">Tritrichomonas foetus</name>
    <dbReference type="NCBI Taxonomy" id="1144522"/>
    <lineage>
        <taxon>Eukaryota</taxon>
        <taxon>Metamonada</taxon>
        <taxon>Parabasalia</taxon>
        <taxon>Tritrichomonadida</taxon>
        <taxon>Tritrichomonadidae</taxon>
        <taxon>Tritrichomonas</taxon>
    </lineage>
</organism>
<name>A0A1J4KTW9_9EUKA</name>
<dbReference type="Proteomes" id="UP000179807">
    <property type="component" value="Unassembled WGS sequence"/>
</dbReference>
<dbReference type="AlphaFoldDB" id="A0A1J4KTW9"/>
<dbReference type="VEuPathDB" id="TrichDB:TRFO_14991"/>
<dbReference type="GeneID" id="94832841"/>
<dbReference type="RefSeq" id="XP_068367722.1">
    <property type="nucleotide sequence ID" value="XM_068498137.1"/>
</dbReference>
<comment type="caution">
    <text evidence="1">The sequence shown here is derived from an EMBL/GenBank/DDBJ whole genome shotgun (WGS) entry which is preliminary data.</text>
</comment>
<sequence length="408" mass="47064">MLSHAPLKPIHDFFLRDQNMIQLALELTNENEVKNVIDYLDKSVMGLHLCVHDKLIKQQNEPIKVLQLPNHLSSLEDCANYSFENFTPDFRNTLGTISVNKNKLVLNILHSFCDGGFMKILINNFQKPTISNKPDLVFPTDIEVEYKDRIENSPNVLTSEFEPNLTRCFSHDKNEKNFDQNSKYTKFYTIKMDSHDFKRFDTKKNIPKDVTGSLWVAHYFAACCQERKILPICGFPTVVDTRAFLERPIHLGDCNFPALVNPYTKVNSKMTLSEVALGIRKNLLEKLANNEQYSFFKFYKGNNKQVQPGFRCELSNLGPIQLHGPIKDLWVSSNRKAPLANPITMFSFSVVDPSKSTNKFNIRLKYSSKCFSDVEGKTYSNNVEYLLKNIDFDRTVEDVFDEMKSLNH</sequence>
<protein>
    <recommendedName>
        <fullName evidence="3">Condensation domain-containing protein</fullName>
    </recommendedName>
</protein>
<evidence type="ECO:0000313" key="2">
    <source>
        <dbReference type="Proteomes" id="UP000179807"/>
    </source>
</evidence>
<accession>A0A1J4KTW9</accession>
<dbReference type="EMBL" id="MLAK01000344">
    <property type="protein sequence ID" value="OHT14586.1"/>
    <property type="molecule type" value="Genomic_DNA"/>
</dbReference>
<keyword evidence="2" id="KW-1185">Reference proteome</keyword>
<proteinExistence type="predicted"/>
<evidence type="ECO:0008006" key="3">
    <source>
        <dbReference type="Google" id="ProtNLM"/>
    </source>
</evidence>
<gene>
    <name evidence="1" type="ORF">TRFO_14991</name>
</gene>
<reference evidence="1" key="1">
    <citation type="submission" date="2016-10" db="EMBL/GenBank/DDBJ databases">
        <authorList>
            <person name="Benchimol M."/>
            <person name="Almeida L.G."/>
            <person name="Vasconcelos A.T."/>
            <person name="Perreira-Neves A."/>
            <person name="Rosa I.A."/>
            <person name="Tasca T."/>
            <person name="Bogo M.R."/>
            <person name="de Souza W."/>
        </authorList>
    </citation>
    <scope>NUCLEOTIDE SEQUENCE [LARGE SCALE GENOMIC DNA]</scope>
    <source>
        <strain evidence="1">K</strain>
    </source>
</reference>
<evidence type="ECO:0000313" key="1">
    <source>
        <dbReference type="EMBL" id="OHT14586.1"/>
    </source>
</evidence>